<keyword evidence="5" id="KW-0456">Lyase</keyword>
<evidence type="ECO:0000256" key="1">
    <source>
        <dbReference type="ARBA" id="ARBA00008031"/>
    </source>
</evidence>
<protein>
    <submittedName>
        <fullName evidence="5">O-succinylbenzoate synthase</fullName>
        <ecNumber evidence="5">4.2.1.113</ecNumber>
    </submittedName>
</protein>
<feature type="domain" description="Mandelate racemase/muconate lactonizing enzyme C-terminal" evidence="4">
    <location>
        <begin position="138"/>
        <end position="231"/>
    </location>
</feature>
<dbReference type="GO" id="GO:0046872">
    <property type="term" value="F:metal ion binding"/>
    <property type="evidence" value="ECO:0007669"/>
    <property type="project" value="UniProtKB-KW"/>
</dbReference>
<dbReference type="SUPFAM" id="SSF51604">
    <property type="entry name" value="Enolase C-terminal domain-like"/>
    <property type="match status" value="1"/>
</dbReference>
<dbReference type="EC" id="4.2.1.113" evidence="5"/>
<keyword evidence="2" id="KW-0479">Metal-binding</keyword>
<dbReference type="InterPro" id="IPR029017">
    <property type="entry name" value="Enolase-like_N"/>
</dbReference>
<dbReference type="InterPro" id="IPR036849">
    <property type="entry name" value="Enolase-like_C_sf"/>
</dbReference>
<dbReference type="InterPro" id="IPR013341">
    <property type="entry name" value="Mandelate_racemase_N_dom"/>
</dbReference>
<comment type="similarity">
    <text evidence="1">Belongs to the mandelate racemase/muconate lactonizing enzyme family.</text>
</comment>
<dbReference type="EMBL" id="CADCVP010000012">
    <property type="protein sequence ID" value="CAA9471101.1"/>
    <property type="molecule type" value="Genomic_DNA"/>
</dbReference>
<name>A0A6J4RNR8_9ACTN</name>
<dbReference type="Gene3D" id="3.30.390.10">
    <property type="entry name" value="Enolase-like, N-terminal domain"/>
    <property type="match status" value="1"/>
</dbReference>
<dbReference type="SFLD" id="SFLDS00001">
    <property type="entry name" value="Enolase"/>
    <property type="match status" value="1"/>
</dbReference>
<dbReference type="SUPFAM" id="SSF54826">
    <property type="entry name" value="Enolase N-terminal domain-like"/>
    <property type="match status" value="1"/>
</dbReference>
<gene>
    <name evidence="5" type="ORF">AVDCRST_MAG69-105</name>
</gene>
<dbReference type="GO" id="GO:0043748">
    <property type="term" value="F:O-succinylbenzoate synthase activity"/>
    <property type="evidence" value="ECO:0007669"/>
    <property type="project" value="UniProtKB-EC"/>
</dbReference>
<evidence type="ECO:0000256" key="2">
    <source>
        <dbReference type="ARBA" id="ARBA00022723"/>
    </source>
</evidence>
<accession>A0A6J4RNR8</accession>
<dbReference type="Gene3D" id="3.20.20.120">
    <property type="entry name" value="Enolase-like C-terminal domain"/>
    <property type="match status" value="1"/>
</dbReference>
<reference evidence="5" key="1">
    <citation type="submission" date="2020-02" db="EMBL/GenBank/DDBJ databases">
        <authorList>
            <person name="Meier V. D."/>
        </authorList>
    </citation>
    <scope>NUCLEOTIDE SEQUENCE</scope>
    <source>
        <strain evidence="5">AVDCRST_MAG69</strain>
    </source>
</reference>
<evidence type="ECO:0000313" key="5">
    <source>
        <dbReference type="EMBL" id="CAA9471101.1"/>
    </source>
</evidence>
<dbReference type="SFLD" id="SFLDG00180">
    <property type="entry name" value="muconate_cycloisomerase"/>
    <property type="match status" value="1"/>
</dbReference>
<organism evidence="5">
    <name type="scientific">uncultured Solirubrobacteraceae bacterium</name>
    <dbReference type="NCBI Taxonomy" id="1162706"/>
    <lineage>
        <taxon>Bacteria</taxon>
        <taxon>Bacillati</taxon>
        <taxon>Actinomycetota</taxon>
        <taxon>Thermoleophilia</taxon>
        <taxon>Solirubrobacterales</taxon>
        <taxon>Solirubrobacteraceae</taxon>
        <taxon>environmental samples</taxon>
    </lineage>
</organism>
<proteinExistence type="inferred from homology"/>
<dbReference type="SFLD" id="SFLDF00009">
    <property type="entry name" value="o-succinylbenzoate_synthase"/>
    <property type="match status" value="1"/>
</dbReference>
<dbReference type="PANTHER" id="PTHR48073:SF2">
    <property type="entry name" value="O-SUCCINYLBENZOATE SYNTHASE"/>
    <property type="match status" value="1"/>
</dbReference>
<dbReference type="InterPro" id="IPR029065">
    <property type="entry name" value="Enolase_C-like"/>
</dbReference>
<dbReference type="GO" id="GO:0016854">
    <property type="term" value="F:racemase and epimerase activity"/>
    <property type="evidence" value="ECO:0007669"/>
    <property type="project" value="UniProtKB-ARBA"/>
</dbReference>
<dbReference type="Pfam" id="PF02746">
    <property type="entry name" value="MR_MLE_N"/>
    <property type="match status" value="1"/>
</dbReference>
<dbReference type="AlphaFoldDB" id="A0A6J4RNR8"/>
<sequence>MPACTVEPVRLKLRVPLQTAWGELRERELLRVRLTWPDGSYGEGEAAPLEPYDGVSLTAVRAALDAYAALLAGADAASADDLLAACSAERHLPQALAAIDLALWDHAGRQAGVPVATLLAPGAARSVFVNATISAHDRADAAQQAARAAAEGYICVKVKVGIGDDAGRVAAVRAGAGPRMAIRVDANGAWADPAEALANLRSLVRTGIELAEEPVHGVEALRAVREDSPIPVAMDETAAEPGAVEAGAVDAVCLKISRCGGISGLMRQAAAARAAGAHVYVASSFDGPAGVAAGLHAAAALTVGGPVAPCGLATLPWFADVPDVLPISDGTMYVPSGPGLLGMTSVNRP</sequence>
<evidence type="ECO:0000259" key="4">
    <source>
        <dbReference type="SMART" id="SM00922"/>
    </source>
</evidence>
<dbReference type="SMART" id="SM00922">
    <property type="entry name" value="MR_MLE"/>
    <property type="match status" value="1"/>
</dbReference>
<dbReference type="PANTHER" id="PTHR48073">
    <property type="entry name" value="O-SUCCINYLBENZOATE SYNTHASE-RELATED"/>
    <property type="match status" value="1"/>
</dbReference>
<evidence type="ECO:0000256" key="3">
    <source>
        <dbReference type="ARBA" id="ARBA00023235"/>
    </source>
</evidence>
<dbReference type="InterPro" id="IPR013342">
    <property type="entry name" value="Mandelate_racemase_C"/>
</dbReference>
<keyword evidence="3" id="KW-0413">Isomerase</keyword>
<dbReference type="Pfam" id="PF13378">
    <property type="entry name" value="MR_MLE_C"/>
    <property type="match status" value="1"/>
</dbReference>